<sequence>MTGPAYQGVQNQSFHFRWAGLGADGLTYKIVNAYSGLALSMGAGGTVTVQPDSASGDQYFKVVNQADGSVGIRGVHNGLVLDMSSAGAVTGRAYAGNTNQSFNLFSQGDGSTGIRSKYYWVGA</sequence>
<dbReference type="SUPFAM" id="SSF50370">
    <property type="entry name" value="Ricin B-like lectins"/>
    <property type="match status" value="1"/>
</dbReference>
<keyword evidence="3" id="KW-1185">Reference proteome</keyword>
<protein>
    <submittedName>
        <fullName evidence="2">RICIN domain-containing protein</fullName>
    </submittedName>
</protein>
<dbReference type="Pfam" id="PF14200">
    <property type="entry name" value="RicinB_lectin_2"/>
    <property type="match status" value="1"/>
</dbReference>
<evidence type="ECO:0000259" key="1">
    <source>
        <dbReference type="Pfam" id="PF14200"/>
    </source>
</evidence>
<name>A0ABY4LZF2_9ACTN</name>
<reference evidence="2" key="1">
    <citation type="submission" date="2021-10" db="EMBL/GenBank/DDBJ databases">
        <title>Streptomyces nigrumlapis sp.nov.,an antimicrobial producing actinobacterium isolated from Black Gobi rocks.</title>
        <authorList>
            <person name="Wen Y."/>
            <person name="Zhang W."/>
            <person name="Liu X.G."/>
        </authorList>
    </citation>
    <scope>NUCLEOTIDE SEQUENCE</scope>
    <source>
        <strain evidence="2">ST13-2-2</strain>
    </source>
</reference>
<proteinExistence type="predicted"/>
<gene>
    <name evidence="2" type="ORF">K9S39_00440</name>
</gene>
<evidence type="ECO:0000313" key="3">
    <source>
        <dbReference type="Proteomes" id="UP000830115"/>
    </source>
</evidence>
<dbReference type="RefSeq" id="WP_248861312.1">
    <property type="nucleotide sequence ID" value="NZ_CP086322.1"/>
</dbReference>
<dbReference type="Gene3D" id="2.80.10.50">
    <property type="match status" value="1"/>
</dbReference>
<evidence type="ECO:0000313" key="2">
    <source>
        <dbReference type="EMBL" id="UQA90572.1"/>
    </source>
</evidence>
<dbReference type="InterPro" id="IPR000772">
    <property type="entry name" value="Ricin_B_lectin"/>
</dbReference>
<dbReference type="InterPro" id="IPR035992">
    <property type="entry name" value="Ricin_B-like_lectins"/>
</dbReference>
<dbReference type="CDD" id="cd00161">
    <property type="entry name" value="beta-trefoil_Ricin-like"/>
    <property type="match status" value="1"/>
</dbReference>
<organism evidence="2 3">
    <name type="scientific">Streptomyces halobius</name>
    <dbReference type="NCBI Taxonomy" id="2879846"/>
    <lineage>
        <taxon>Bacteria</taxon>
        <taxon>Bacillati</taxon>
        <taxon>Actinomycetota</taxon>
        <taxon>Actinomycetes</taxon>
        <taxon>Kitasatosporales</taxon>
        <taxon>Streptomycetaceae</taxon>
        <taxon>Streptomyces</taxon>
    </lineage>
</organism>
<dbReference type="Proteomes" id="UP000830115">
    <property type="component" value="Chromosome"/>
</dbReference>
<accession>A0ABY4LZF2</accession>
<dbReference type="EMBL" id="CP086322">
    <property type="protein sequence ID" value="UQA90572.1"/>
    <property type="molecule type" value="Genomic_DNA"/>
</dbReference>
<feature type="domain" description="Ricin B lectin" evidence="1">
    <location>
        <begin position="11"/>
        <end position="89"/>
    </location>
</feature>